<protein>
    <submittedName>
        <fullName evidence="3">Universal stress proteinc</fullName>
    </submittedName>
</protein>
<gene>
    <name evidence="3" type="ORF">DUPY_25280</name>
</gene>
<proteinExistence type="inferred from homology"/>
<dbReference type="PANTHER" id="PTHR46268">
    <property type="entry name" value="STRESS RESPONSE PROTEIN NHAX"/>
    <property type="match status" value="1"/>
</dbReference>
<accession>A0A1E7WM18</accession>
<organism evidence="3 4">
    <name type="scientific">Duganella phyllosphaerae</name>
    <dbReference type="NCBI Taxonomy" id="762836"/>
    <lineage>
        <taxon>Bacteria</taxon>
        <taxon>Pseudomonadati</taxon>
        <taxon>Pseudomonadota</taxon>
        <taxon>Betaproteobacteria</taxon>
        <taxon>Burkholderiales</taxon>
        <taxon>Oxalobacteraceae</taxon>
        <taxon>Telluria group</taxon>
        <taxon>Duganella</taxon>
    </lineage>
</organism>
<dbReference type="RefSeq" id="WP_070248543.1">
    <property type="nucleotide sequence ID" value="NZ_LROM01000085.1"/>
</dbReference>
<dbReference type="PANTHER" id="PTHR46268:SF6">
    <property type="entry name" value="UNIVERSAL STRESS PROTEIN UP12"/>
    <property type="match status" value="1"/>
</dbReference>
<evidence type="ECO:0000259" key="2">
    <source>
        <dbReference type="Pfam" id="PF00582"/>
    </source>
</evidence>
<feature type="domain" description="UspA" evidence="2">
    <location>
        <begin position="1"/>
        <end position="145"/>
    </location>
</feature>
<comment type="caution">
    <text evidence="3">The sequence shown here is derived from an EMBL/GenBank/DDBJ whole genome shotgun (WGS) entry which is preliminary data.</text>
</comment>
<reference evidence="4" key="1">
    <citation type="journal article" date="2016" name="Front. Microbiol.">
        <title>Molecular Keys to the Janthinobacterium and Duganella spp. Interaction with the Plant Pathogen Fusarium graminearum.</title>
        <authorList>
            <person name="Haack F.S."/>
            <person name="Poehlein A."/>
            <person name="Kroger C."/>
            <person name="Voigt C.A."/>
            <person name="Piepenbring M."/>
            <person name="Bode H.B."/>
            <person name="Daniel R."/>
            <person name="Schafer W."/>
            <person name="Streit W.R."/>
        </authorList>
    </citation>
    <scope>NUCLEOTIDE SEQUENCE [LARGE SCALE GENOMIC DNA]</scope>
    <source>
        <strain evidence="4">T54</strain>
    </source>
</reference>
<dbReference type="Pfam" id="PF00582">
    <property type="entry name" value="Usp"/>
    <property type="match status" value="1"/>
</dbReference>
<dbReference type="PRINTS" id="PR01438">
    <property type="entry name" value="UNVRSLSTRESS"/>
</dbReference>
<dbReference type="Gene3D" id="3.40.50.620">
    <property type="entry name" value="HUPs"/>
    <property type="match status" value="1"/>
</dbReference>
<evidence type="ECO:0000313" key="4">
    <source>
        <dbReference type="Proteomes" id="UP000175989"/>
    </source>
</evidence>
<dbReference type="InterPro" id="IPR006015">
    <property type="entry name" value="Universal_stress_UspA"/>
</dbReference>
<dbReference type="InterPro" id="IPR014729">
    <property type="entry name" value="Rossmann-like_a/b/a_fold"/>
</dbReference>
<dbReference type="Proteomes" id="UP000175989">
    <property type="component" value="Unassembled WGS sequence"/>
</dbReference>
<dbReference type="CDD" id="cd00293">
    <property type="entry name" value="USP-like"/>
    <property type="match status" value="1"/>
</dbReference>
<dbReference type="InterPro" id="IPR006016">
    <property type="entry name" value="UspA"/>
</dbReference>
<dbReference type="OrthoDB" id="5295044at2"/>
<dbReference type="SUPFAM" id="SSF52402">
    <property type="entry name" value="Adenine nucleotide alpha hydrolases-like"/>
    <property type="match status" value="1"/>
</dbReference>
<evidence type="ECO:0000256" key="1">
    <source>
        <dbReference type="ARBA" id="ARBA00008791"/>
    </source>
</evidence>
<keyword evidence="4" id="KW-1185">Reference proteome</keyword>
<dbReference type="AlphaFoldDB" id="A0A1E7WM18"/>
<name>A0A1E7WM18_9BURK</name>
<dbReference type="EMBL" id="LROM01000085">
    <property type="protein sequence ID" value="OFA00062.1"/>
    <property type="molecule type" value="Genomic_DNA"/>
</dbReference>
<dbReference type="PATRIC" id="fig|762836.4.peg.2604"/>
<evidence type="ECO:0000313" key="3">
    <source>
        <dbReference type="EMBL" id="OFA00062.1"/>
    </source>
</evidence>
<sequence>MFKSILFPTDGSELSEKATATAVQFAMLHQARMVGITVVQPVAMTPIGDAGVVVDVGDFSVQMQEAAREHIDKLAAAANIAGVPFEGIISTSTVPFEEIIEASKRFNCDLIIMATHGHTGLDKFLLGSQTDKVLSNTTLPVLVLR</sequence>
<comment type="similarity">
    <text evidence="1">Belongs to the universal stress protein A family.</text>
</comment>